<accession>A0A2P2L3N8</accession>
<sequence length="106" mass="11797">MYVNANFGIGNYEALCDSRLQATRQRGGRLGVKSQPLSPNGITMGSQSKWCPAVEAPMFGNNVPSPLRTLIHRKTLTYDNETAISKSTRHEIPFQAHVKLTNFLHI</sequence>
<name>A0A2P2L3N8_RHIMU</name>
<dbReference type="AlphaFoldDB" id="A0A2P2L3N8"/>
<protein>
    <submittedName>
        <fullName evidence="1">Uncharacterized protein ycf45-like</fullName>
    </submittedName>
</protein>
<reference evidence="1" key="1">
    <citation type="submission" date="2018-02" db="EMBL/GenBank/DDBJ databases">
        <title>Rhizophora mucronata_Transcriptome.</title>
        <authorList>
            <person name="Meera S.P."/>
            <person name="Sreeshan A."/>
            <person name="Augustine A."/>
        </authorList>
    </citation>
    <scope>NUCLEOTIDE SEQUENCE</scope>
    <source>
        <tissue evidence="1">Leaf</tissue>
    </source>
</reference>
<evidence type="ECO:0000313" key="1">
    <source>
        <dbReference type="EMBL" id="MBX12583.1"/>
    </source>
</evidence>
<organism evidence="1">
    <name type="scientific">Rhizophora mucronata</name>
    <name type="common">Asiatic mangrove</name>
    <dbReference type="NCBI Taxonomy" id="61149"/>
    <lineage>
        <taxon>Eukaryota</taxon>
        <taxon>Viridiplantae</taxon>
        <taxon>Streptophyta</taxon>
        <taxon>Embryophyta</taxon>
        <taxon>Tracheophyta</taxon>
        <taxon>Spermatophyta</taxon>
        <taxon>Magnoliopsida</taxon>
        <taxon>eudicotyledons</taxon>
        <taxon>Gunneridae</taxon>
        <taxon>Pentapetalae</taxon>
        <taxon>rosids</taxon>
        <taxon>fabids</taxon>
        <taxon>Malpighiales</taxon>
        <taxon>Rhizophoraceae</taxon>
        <taxon>Rhizophora</taxon>
    </lineage>
</organism>
<dbReference type="EMBL" id="GGEC01032099">
    <property type="protein sequence ID" value="MBX12583.1"/>
    <property type="molecule type" value="Transcribed_RNA"/>
</dbReference>
<proteinExistence type="predicted"/>